<feature type="domain" description="Fungal-type protein kinase" evidence="2">
    <location>
        <begin position="95"/>
        <end position="283"/>
    </location>
</feature>
<protein>
    <recommendedName>
        <fullName evidence="2">Fungal-type protein kinase domain-containing protein</fullName>
    </recommendedName>
</protein>
<accession>A0A2G8RQF6</accession>
<dbReference type="AlphaFoldDB" id="A0A2G8RQF6"/>
<evidence type="ECO:0000313" key="4">
    <source>
        <dbReference type="Proteomes" id="UP000230002"/>
    </source>
</evidence>
<dbReference type="Proteomes" id="UP000230002">
    <property type="component" value="Unassembled WGS sequence"/>
</dbReference>
<comment type="caution">
    <text evidence="3">The sequence shown here is derived from an EMBL/GenBank/DDBJ whole genome shotgun (WGS) entry which is preliminary data.</text>
</comment>
<dbReference type="InterPro" id="IPR040976">
    <property type="entry name" value="Pkinase_fungal"/>
</dbReference>
<keyword evidence="4" id="KW-1185">Reference proteome</keyword>
<dbReference type="Pfam" id="PF17667">
    <property type="entry name" value="Pkinase_fungal"/>
    <property type="match status" value="1"/>
</dbReference>
<evidence type="ECO:0000259" key="2">
    <source>
        <dbReference type="Pfam" id="PF17667"/>
    </source>
</evidence>
<dbReference type="STRING" id="1077348.A0A2G8RQF6"/>
<organism evidence="3 4">
    <name type="scientific">Ganoderma sinense ZZ0214-1</name>
    <dbReference type="NCBI Taxonomy" id="1077348"/>
    <lineage>
        <taxon>Eukaryota</taxon>
        <taxon>Fungi</taxon>
        <taxon>Dikarya</taxon>
        <taxon>Basidiomycota</taxon>
        <taxon>Agaricomycotina</taxon>
        <taxon>Agaricomycetes</taxon>
        <taxon>Polyporales</taxon>
        <taxon>Polyporaceae</taxon>
        <taxon>Ganoderma</taxon>
    </lineage>
</organism>
<evidence type="ECO:0000256" key="1">
    <source>
        <dbReference type="SAM" id="MobiDB-lite"/>
    </source>
</evidence>
<gene>
    <name evidence="3" type="ORF">GSI_14891</name>
</gene>
<proteinExistence type="predicted"/>
<reference evidence="3 4" key="1">
    <citation type="journal article" date="2015" name="Sci. Rep.">
        <title>Chromosome-level genome map provides insights into diverse defense mechanisms in the medicinal fungus Ganoderma sinense.</title>
        <authorList>
            <person name="Zhu Y."/>
            <person name="Xu J."/>
            <person name="Sun C."/>
            <person name="Zhou S."/>
            <person name="Xu H."/>
            <person name="Nelson D.R."/>
            <person name="Qian J."/>
            <person name="Song J."/>
            <person name="Luo H."/>
            <person name="Xiang L."/>
            <person name="Li Y."/>
            <person name="Xu Z."/>
            <person name="Ji A."/>
            <person name="Wang L."/>
            <person name="Lu S."/>
            <person name="Hayward A."/>
            <person name="Sun W."/>
            <person name="Li X."/>
            <person name="Schwartz D.C."/>
            <person name="Wang Y."/>
            <person name="Chen S."/>
        </authorList>
    </citation>
    <scope>NUCLEOTIDE SEQUENCE [LARGE SCALE GENOMIC DNA]</scope>
    <source>
        <strain evidence="3 4">ZZ0214-1</strain>
    </source>
</reference>
<dbReference type="OrthoDB" id="2757351at2759"/>
<sequence length="286" mass="32698">MSHTAGNIKDDDQMNSNFSDSNSETDESERGADKVKHDIALDCGICPNVQMRQEGLTRSPRRSWHWIETPIKCKISPTGCPFTFDTHEQDFLHNGDEKGRKALEELARHMSHLFCLPHRTFAYAIYVFCNKEHLVYFNRSGAAVSEWCSFEEDLHLQRFVYRLAMASEVERGHNPAATLVPSSSQDAKDFRTLVDDVRQPELLWEWVAVSTKRKCPIYRLRAISEAAASNTDSKHCGETLAHRDFLVGHPHFYSDSLFGHCTRGYIALDAARKTLCFLKDSWRRAG</sequence>
<evidence type="ECO:0000313" key="3">
    <source>
        <dbReference type="EMBL" id="PIL23578.1"/>
    </source>
</evidence>
<dbReference type="EMBL" id="AYKW01000068">
    <property type="protein sequence ID" value="PIL23578.1"/>
    <property type="molecule type" value="Genomic_DNA"/>
</dbReference>
<name>A0A2G8RQF6_9APHY</name>
<feature type="region of interest" description="Disordered" evidence="1">
    <location>
        <begin position="1"/>
        <end position="33"/>
    </location>
</feature>